<evidence type="ECO:0000313" key="2">
    <source>
        <dbReference type="Proteomes" id="UP001527925"/>
    </source>
</evidence>
<dbReference type="Proteomes" id="UP001527925">
    <property type="component" value="Unassembled WGS sequence"/>
</dbReference>
<gene>
    <name evidence="1" type="ORF">HK105_208471</name>
</gene>
<protein>
    <recommendedName>
        <fullName evidence="3">Aminoglycoside phosphotransferase domain-containing protein</fullName>
    </recommendedName>
</protein>
<reference evidence="1 2" key="1">
    <citation type="submission" date="2023-09" db="EMBL/GenBank/DDBJ databases">
        <title>Pangenome analysis of Batrachochytrium dendrobatidis and related Chytrids.</title>
        <authorList>
            <person name="Yacoub M.N."/>
            <person name="Stajich J.E."/>
            <person name="James T.Y."/>
        </authorList>
    </citation>
    <scope>NUCLEOTIDE SEQUENCE [LARGE SCALE GENOMIC DNA]</scope>
    <source>
        <strain evidence="1 2">JEL0888</strain>
    </source>
</reference>
<dbReference type="EMBL" id="JADGIZ020000078">
    <property type="protein sequence ID" value="KAL2912042.1"/>
    <property type="molecule type" value="Genomic_DNA"/>
</dbReference>
<evidence type="ECO:0000313" key="1">
    <source>
        <dbReference type="EMBL" id="KAL2912042.1"/>
    </source>
</evidence>
<proteinExistence type="predicted"/>
<accession>A0ABR4MXL9</accession>
<keyword evidence="2" id="KW-1185">Reference proteome</keyword>
<comment type="caution">
    <text evidence="1">The sequence shown here is derived from an EMBL/GenBank/DDBJ whole genome shotgun (WGS) entry which is preliminary data.</text>
</comment>
<name>A0ABR4MXL9_9FUNG</name>
<evidence type="ECO:0008006" key="3">
    <source>
        <dbReference type="Google" id="ProtNLM"/>
    </source>
</evidence>
<sequence length="439" mass="48397">MKDVGLGASVIDMIDFLSDASNSCHPLYVKVNKTLEYAILERCRFCVMSTGEATYFFELVYIAGSSVSVFVMDRALFTHQCDTHETPSMRAVIAGIVVDLYDPLDAQDQDGNVTDCLGVDFNAVVGRQSAVAKCIPLERFGDGLIENGNHRRLECLQGSAIPRLIVECVFDAEYFVLVTDRGSRGPAAAETSEEKQSRIDALKRSIQPSELCDSHKKRGIDALERDTMSHVLDDDHKQLALGALKQIHACDALHGDPHLGNLALVTTDGTLRAFWFDLESTRFPANDLEALDSQCSSRALHKAKIQKFERRWCGIPDNDEDDYLESSSEDYMDVDNTSVKSLQVKIVASVVVPVPQLFRPSNSPAAMRQGADEFLFASVQYCYRGMGMTPPDSMHRCKLRKAYRTLAAAESCNCSPVVKAYAKATTQAIAIKLDQDGGL</sequence>
<organism evidence="1 2">
    <name type="scientific">Polyrhizophydium stewartii</name>
    <dbReference type="NCBI Taxonomy" id="2732419"/>
    <lineage>
        <taxon>Eukaryota</taxon>
        <taxon>Fungi</taxon>
        <taxon>Fungi incertae sedis</taxon>
        <taxon>Chytridiomycota</taxon>
        <taxon>Chytridiomycota incertae sedis</taxon>
        <taxon>Chytridiomycetes</taxon>
        <taxon>Rhizophydiales</taxon>
        <taxon>Rhizophydiales incertae sedis</taxon>
        <taxon>Polyrhizophydium</taxon>
    </lineage>
</organism>